<sequence>MLPWIIGAAAIFVGKKIYDSVTENDDDSYSFEQKEQSDKKRQYENLLNEYKKYFKSKNIEVEFKSSSLLYNNFINFINCQSNTNNNFIKFIKSQELDELNEQIHSLTNDIKQLKEIQNKLKTKLEEIL</sequence>
<dbReference type="AlphaFoldDB" id="A0A5C7E023"/>
<protein>
    <submittedName>
        <fullName evidence="2">Uncharacterized protein</fullName>
    </submittedName>
</protein>
<dbReference type="Proteomes" id="UP000321629">
    <property type="component" value="Unassembled WGS sequence"/>
</dbReference>
<dbReference type="EMBL" id="VOWJ01000023">
    <property type="protein sequence ID" value="TXE88129.1"/>
    <property type="molecule type" value="Genomic_DNA"/>
</dbReference>
<keyword evidence="1" id="KW-0175">Coiled coil</keyword>
<proteinExistence type="predicted"/>
<feature type="coiled-coil region" evidence="1">
    <location>
        <begin position="96"/>
        <end position="126"/>
    </location>
</feature>
<evidence type="ECO:0000256" key="1">
    <source>
        <dbReference type="SAM" id="Coils"/>
    </source>
</evidence>
<accession>A0A5C7E023</accession>
<evidence type="ECO:0000313" key="2">
    <source>
        <dbReference type="EMBL" id="TXE88129.1"/>
    </source>
</evidence>
<reference evidence="2 3" key="1">
    <citation type="submission" date="2019-07" db="EMBL/GenBank/DDBJ databases">
        <title>Rapid identification of Enteric Bacteria from Whole Genome Sequences (WGS) using Average Nucleotide Identity (ANI).</title>
        <authorList>
            <person name="Lane C."/>
        </authorList>
    </citation>
    <scope>NUCLEOTIDE SEQUENCE [LARGE SCALE GENOMIC DNA]</scope>
    <source>
        <strain evidence="2 3">2016D-0084</strain>
    </source>
</reference>
<evidence type="ECO:0000313" key="3">
    <source>
        <dbReference type="Proteomes" id="UP000321629"/>
    </source>
</evidence>
<name>A0A5C7E023_9BACT</name>
<gene>
    <name evidence="2" type="ORF">FPD38_04650</name>
</gene>
<organism evidence="2 3">
    <name type="scientific">Campylobacter volucris</name>
    <dbReference type="NCBI Taxonomy" id="1031542"/>
    <lineage>
        <taxon>Bacteria</taxon>
        <taxon>Pseudomonadati</taxon>
        <taxon>Campylobacterota</taxon>
        <taxon>Epsilonproteobacteria</taxon>
        <taxon>Campylobacterales</taxon>
        <taxon>Campylobacteraceae</taxon>
        <taxon>Campylobacter</taxon>
    </lineage>
</organism>
<dbReference type="RefSeq" id="WP_147555582.1">
    <property type="nucleotide sequence ID" value="NZ_VOWJ01000023.1"/>
</dbReference>
<comment type="caution">
    <text evidence="2">The sequence shown here is derived from an EMBL/GenBank/DDBJ whole genome shotgun (WGS) entry which is preliminary data.</text>
</comment>